<name>A0A9P2G7N4_CLOBO</name>
<comment type="caution">
    <text evidence="1">The sequence shown here is derived from an EMBL/GenBank/DDBJ whole genome shotgun (WGS) entry which is preliminary data.</text>
</comment>
<accession>A0A9P2G7N4</accession>
<evidence type="ECO:0000313" key="2">
    <source>
        <dbReference type="Proteomes" id="UP000006160"/>
    </source>
</evidence>
<protein>
    <submittedName>
        <fullName evidence="1">Uncharacterized protein</fullName>
    </submittedName>
</protein>
<organism evidence="1 2">
    <name type="scientific">Clostridium botulinum D str. 1873</name>
    <dbReference type="NCBI Taxonomy" id="592027"/>
    <lineage>
        <taxon>Bacteria</taxon>
        <taxon>Bacillati</taxon>
        <taxon>Bacillota</taxon>
        <taxon>Clostridia</taxon>
        <taxon>Eubacteriales</taxon>
        <taxon>Clostridiaceae</taxon>
        <taxon>Clostridium</taxon>
    </lineage>
</organism>
<reference evidence="1 2" key="1">
    <citation type="submission" date="2009-10" db="EMBL/GenBank/DDBJ databases">
        <authorList>
            <person name="Shrivastava S."/>
            <person name="Brinkac L.B."/>
            <person name="Brown J.L."/>
            <person name="Bruce D.B."/>
            <person name="Detter C."/>
            <person name="Green L.D."/>
            <person name="Munk C.A."/>
            <person name="Rogers Y.C."/>
            <person name="Tapia R."/>
            <person name="Saunders E.S."/>
            <person name="Sims D.R."/>
            <person name="Smith L.A."/>
            <person name="Smith T.J."/>
            <person name="Sutton G."/>
            <person name="Brettin T."/>
        </authorList>
    </citation>
    <scope>NUCLEOTIDE SEQUENCE [LARGE SCALE GENOMIC DNA]</scope>
    <source>
        <strain evidence="2">D str. 1873</strain>
    </source>
</reference>
<proteinExistence type="predicted"/>
<dbReference type="Proteomes" id="UP000006160">
    <property type="component" value="Unassembled WGS sequence"/>
</dbReference>
<evidence type="ECO:0000313" key="1">
    <source>
        <dbReference type="EMBL" id="EES91490.1"/>
    </source>
</evidence>
<dbReference type="EMBL" id="ACSJ01000007">
    <property type="protein sequence ID" value="EES91490.1"/>
    <property type="molecule type" value="Genomic_DNA"/>
</dbReference>
<dbReference type="AlphaFoldDB" id="A0A9P2G7N4"/>
<gene>
    <name evidence="1" type="ORF">CLG_B1387</name>
</gene>
<sequence length="47" mass="5746">MDKENIKVTITYNNEEYYKNILMDYIIQFILKNDERSNKEKTNGEKL</sequence>